<protein>
    <submittedName>
        <fullName evidence="4">C-type cytochrome biogenesis protein CcmI</fullName>
    </submittedName>
</protein>
<accession>A0A845M1S3</accession>
<dbReference type="SUPFAM" id="SSF48452">
    <property type="entry name" value="TPR-like"/>
    <property type="match status" value="1"/>
</dbReference>
<keyword evidence="3" id="KW-0812">Transmembrane</keyword>
<dbReference type="Gene3D" id="1.25.40.10">
    <property type="entry name" value="Tetratricopeptide repeat domain"/>
    <property type="match status" value="1"/>
</dbReference>
<dbReference type="NCBIfam" id="TIGR03142">
    <property type="entry name" value="cytochro_ccmI"/>
    <property type="match status" value="1"/>
</dbReference>
<name>A0A845M1S3_9RHOB</name>
<proteinExistence type="predicted"/>
<organism evidence="4 5">
    <name type="scientific">Maritimibacter harenae</name>
    <dbReference type="NCBI Taxonomy" id="2606218"/>
    <lineage>
        <taxon>Bacteria</taxon>
        <taxon>Pseudomonadati</taxon>
        <taxon>Pseudomonadota</taxon>
        <taxon>Alphaproteobacteria</taxon>
        <taxon>Rhodobacterales</taxon>
        <taxon>Roseobacteraceae</taxon>
        <taxon>Maritimibacter</taxon>
    </lineage>
</organism>
<keyword evidence="3" id="KW-0472">Membrane</keyword>
<evidence type="ECO:0000313" key="4">
    <source>
        <dbReference type="EMBL" id="MZR12979.1"/>
    </source>
</evidence>
<feature type="region of interest" description="Disordered" evidence="2">
    <location>
        <begin position="136"/>
        <end position="157"/>
    </location>
</feature>
<dbReference type="Proteomes" id="UP000467322">
    <property type="component" value="Unassembled WGS sequence"/>
</dbReference>
<keyword evidence="3" id="KW-1133">Transmembrane helix</keyword>
<keyword evidence="1" id="KW-0201">Cytochrome c-type biogenesis</keyword>
<evidence type="ECO:0000256" key="3">
    <source>
        <dbReference type="SAM" id="Phobius"/>
    </source>
</evidence>
<reference evidence="4 5" key="1">
    <citation type="submission" date="2019-12" db="EMBL/GenBank/DDBJ databases">
        <title>Maritimibacter sp. nov. sp. isolated from sea sand.</title>
        <authorList>
            <person name="Kim J."/>
            <person name="Jeong S.E."/>
            <person name="Jung H.S."/>
            <person name="Jeon C.O."/>
        </authorList>
    </citation>
    <scope>NUCLEOTIDE SEQUENCE [LARGE SCALE GENOMIC DNA]</scope>
    <source>
        <strain evidence="4 5">DP07</strain>
    </source>
</reference>
<comment type="caution">
    <text evidence="4">The sequence shown here is derived from an EMBL/GenBank/DDBJ whole genome shotgun (WGS) entry which is preliminary data.</text>
</comment>
<dbReference type="AlphaFoldDB" id="A0A845M1S3"/>
<evidence type="ECO:0000256" key="1">
    <source>
        <dbReference type="ARBA" id="ARBA00022748"/>
    </source>
</evidence>
<evidence type="ECO:0000313" key="5">
    <source>
        <dbReference type="Proteomes" id="UP000467322"/>
    </source>
</evidence>
<dbReference type="EMBL" id="WTUX01000011">
    <property type="protein sequence ID" value="MZR12979.1"/>
    <property type="molecule type" value="Genomic_DNA"/>
</dbReference>
<dbReference type="InterPro" id="IPR011990">
    <property type="entry name" value="TPR-like_helical_dom_sf"/>
</dbReference>
<dbReference type="RefSeq" id="WP_161351092.1">
    <property type="nucleotide sequence ID" value="NZ_WTUX01000011.1"/>
</dbReference>
<keyword evidence="5" id="KW-1185">Reference proteome</keyword>
<evidence type="ECO:0000256" key="2">
    <source>
        <dbReference type="SAM" id="MobiDB-lite"/>
    </source>
</evidence>
<gene>
    <name evidence="4" type="primary">ccmI</name>
    <name evidence="4" type="ORF">GQE99_08100</name>
</gene>
<dbReference type="GO" id="GO:0017004">
    <property type="term" value="P:cytochrome complex assembly"/>
    <property type="evidence" value="ECO:0007669"/>
    <property type="project" value="UniProtKB-KW"/>
</dbReference>
<dbReference type="InterPro" id="IPR017560">
    <property type="entry name" value="Cyt_c_biogenesis_CcmI"/>
</dbReference>
<feature type="transmembrane region" description="Helical" evidence="3">
    <location>
        <begin position="92"/>
        <end position="113"/>
    </location>
</feature>
<sequence>MGFWILVALAALFIVLILGYALFAPAHRTAQASADFDVAIYRDQLKELDRDVARGVITEAEAARARVEISRRLLEADKAAQTSTGAHRAPRAASIAAVALIAAIVAGGGYLLYGRLGAPGYPDLPLDLRKELAAETRENRPDQATVEARTPAWDGPDASVPQDYVDLVEQLRTAVARRPNDPQGLALLAQHEAALGNYRAAYRAQGRLIAAKGDAATAQDHADHAELMISAANGYVSPEAEAALERALRLDPQNGVARYYSGLLFAQIGRPDLAFRLWRTLYENSPDSAPWMEAIGNQIGELARAAGVDYTPQRPAPGIPGPSAEDMENAADMSAEDRQAMIEGMVQRLSDRLAESGGPASDWARLIRALGVMGDTDRAQAIWDEARALFAENPEDYALVESAARDAGVAQ</sequence>